<evidence type="ECO:0000313" key="1">
    <source>
        <dbReference type="EMBL" id="ATW57878.1"/>
    </source>
</evidence>
<organism evidence="1 2">
    <name type="scientific">Pseudomonas phage tabernarius</name>
    <dbReference type="NCBI Taxonomy" id="2048978"/>
    <lineage>
        <taxon>Viruses</taxon>
        <taxon>Duplodnaviria</taxon>
        <taxon>Heunggongvirae</taxon>
        <taxon>Uroviricota</taxon>
        <taxon>Caudoviricetes</taxon>
        <taxon>Lindbergviridae</taxon>
        <taxon>Tabernariusvirus</taxon>
        <taxon>Tabernariusvirus tabernarius</taxon>
    </lineage>
</organism>
<protein>
    <submittedName>
        <fullName evidence="1">Uncharacterized protein</fullName>
    </submittedName>
</protein>
<dbReference type="Proteomes" id="UP000241090">
    <property type="component" value="Segment"/>
</dbReference>
<sequence>MHLQAIGWMIAVLTCHGSEYNCDVSAYETPATVYESKADCEWSLSGKQAFGDADSRLECAEIKRPSN</sequence>
<gene>
    <name evidence="1" type="ORF">CNR33_00032</name>
</gene>
<accession>A0A2H4P6S8</accession>
<name>A0A2H4P6S8_9CAUD</name>
<evidence type="ECO:0000313" key="2">
    <source>
        <dbReference type="Proteomes" id="UP000241090"/>
    </source>
</evidence>
<dbReference type="EMBL" id="MG018926">
    <property type="protein sequence ID" value="ATW57878.1"/>
    <property type="molecule type" value="Genomic_DNA"/>
</dbReference>
<proteinExistence type="predicted"/>
<keyword evidence="2" id="KW-1185">Reference proteome</keyword>
<reference evidence="1 2" key="1">
    <citation type="submission" date="2017-09" db="EMBL/GenBank/DDBJ databases">
        <authorList>
            <person name="Ehlers B."/>
            <person name="Leendertz F.H."/>
        </authorList>
    </citation>
    <scope>NUCLEOTIDE SEQUENCE [LARGE SCALE GENOMIC DNA]</scope>
</reference>